<keyword evidence="1 8" id="KW-0436">Ligase</keyword>
<keyword evidence="8" id="KW-0862">Zinc</keyword>
<dbReference type="Proteomes" id="UP000644010">
    <property type="component" value="Unassembled WGS sequence"/>
</dbReference>
<dbReference type="SUPFAM" id="SSF52374">
    <property type="entry name" value="Nucleotidylyl transferase"/>
    <property type="match status" value="1"/>
</dbReference>
<keyword evidence="8" id="KW-0963">Cytoplasm</keyword>
<comment type="subunit">
    <text evidence="8">Monomer.</text>
</comment>
<dbReference type="Pfam" id="PF19302">
    <property type="entry name" value="DUF5915"/>
    <property type="match status" value="1"/>
</dbReference>
<evidence type="ECO:0000256" key="6">
    <source>
        <dbReference type="ARBA" id="ARBA00025217"/>
    </source>
</evidence>
<feature type="binding site" evidence="8">
    <location>
        <position position="692"/>
    </location>
    <ligand>
        <name>ATP</name>
        <dbReference type="ChEBI" id="CHEBI:30616"/>
    </ligand>
</feature>
<comment type="caution">
    <text evidence="11">The sequence shown here is derived from an EMBL/GenBank/DDBJ whole genome shotgun (WGS) entry which is preliminary data.</text>
</comment>
<evidence type="ECO:0000256" key="4">
    <source>
        <dbReference type="ARBA" id="ARBA00022917"/>
    </source>
</evidence>
<keyword evidence="4 8" id="KW-0648">Protein biosynthesis</keyword>
<evidence type="ECO:0000256" key="3">
    <source>
        <dbReference type="ARBA" id="ARBA00022840"/>
    </source>
</evidence>
<dbReference type="EC" id="6.1.1.5" evidence="8"/>
<dbReference type="InterPro" id="IPR023586">
    <property type="entry name" value="Ile-tRNA-ligase_type2"/>
</dbReference>
<dbReference type="InterPro" id="IPR014729">
    <property type="entry name" value="Rossmann-like_a/b/a_fold"/>
</dbReference>
<dbReference type="GO" id="GO:0004822">
    <property type="term" value="F:isoleucine-tRNA ligase activity"/>
    <property type="evidence" value="ECO:0007669"/>
    <property type="project" value="UniProtKB-EC"/>
</dbReference>
<dbReference type="PANTHER" id="PTHR42780">
    <property type="entry name" value="SOLEUCYL-TRNA SYNTHETASE"/>
    <property type="match status" value="1"/>
</dbReference>
<dbReference type="Gene3D" id="3.90.740.10">
    <property type="entry name" value="Valyl/Leucyl/Isoleucyl-tRNA synthetase, editing domain"/>
    <property type="match status" value="1"/>
</dbReference>
<accession>A0ABR7DYZ6</accession>
<evidence type="ECO:0000313" key="11">
    <source>
        <dbReference type="EMBL" id="MBC5642722.1"/>
    </source>
</evidence>
<comment type="cofactor">
    <cofactor evidence="8">
        <name>Zn(2+)</name>
        <dbReference type="ChEBI" id="CHEBI:29105"/>
    </cofactor>
</comment>
<dbReference type="HAMAP" id="MF_02003">
    <property type="entry name" value="Ile_tRNA_synth_type2"/>
    <property type="match status" value="1"/>
</dbReference>
<dbReference type="Pfam" id="PF08264">
    <property type="entry name" value="Anticodon_1"/>
    <property type="match status" value="1"/>
</dbReference>
<comment type="subcellular location">
    <subcellularLocation>
        <location evidence="8">Cytoplasm</location>
    </subcellularLocation>
</comment>
<dbReference type="InterPro" id="IPR009080">
    <property type="entry name" value="tRNAsynth_Ia_anticodon-bd"/>
</dbReference>
<dbReference type="InterPro" id="IPR002301">
    <property type="entry name" value="Ile-tRNA-ligase"/>
</dbReference>
<evidence type="ECO:0000256" key="2">
    <source>
        <dbReference type="ARBA" id="ARBA00022741"/>
    </source>
</evidence>
<evidence type="ECO:0000259" key="10">
    <source>
        <dbReference type="Pfam" id="PF08264"/>
    </source>
</evidence>
<gene>
    <name evidence="8" type="primary">ileS</name>
    <name evidence="11" type="ORF">H8S77_07460</name>
</gene>
<comment type="similarity">
    <text evidence="8">Belongs to the class-I aminoacyl-tRNA synthetase family. IleS type 2 subfamily.</text>
</comment>
<evidence type="ECO:0000313" key="12">
    <source>
        <dbReference type="Proteomes" id="UP000644010"/>
    </source>
</evidence>
<evidence type="ECO:0000256" key="7">
    <source>
        <dbReference type="ARBA" id="ARBA00048359"/>
    </source>
</evidence>
<keyword evidence="3 8" id="KW-0067">ATP-binding</keyword>
<dbReference type="CDD" id="cd00818">
    <property type="entry name" value="IleRS_core"/>
    <property type="match status" value="1"/>
</dbReference>
<evidence type="ECO:0000259" key="9">
    <source>
        <dbReference type="Pfam" id="PF00133"/>
    </source>
</evidence>
<protein>
    <recommendedName>
        <fullName evidence="8">Isoleucine--tRNA ligase</fullName>
        <ecNumber evidence="8">6.1.1.5</ecNumber>
    </recommendedName>
    <alternativeName>
        <fullName evidence="8">Isoleucyl-tRNA synthetase</fullName>
        <shortName evidence="8">IleRS</shortName>
    </alternativeName>
</protein>
<sequence>MSKKFAEYSKFDLSNVNKEVLKKWQDGDIFHKSLEIREGYPSFVFYEGPPSANGMPGIHHVIARSIKDIFCRYKTMKGFLVNRKAGWDTHGLPVELGVEKSMGITKEDIGKKISVADYNAACRRDVMKFTKEWEDLTDKMGYWVDMENPYITYDNRYIETLWYLLKELYKKGLLYKGYTIQPYSPAAGTGLSSHELNQPGCYKDVKDTTCTAQFHILDPKPEMAQFGDAFFLAWTTTPWTLPSNTALCMGPNISYVAVQTYNPYTGMPMTVVLAKDLMGAHFNPKAADLELSDYKIGDKLIPFKVVGEWKGSELAGMHYEQLIPWVNPGEGAFRVINGDFVTTEDGTGIVHIAPTFGADDDRVAKVAGVPPLMMIDKDGNRRPMVDMTGKFYLLEDLDPEFVQTCMNAADYDPFQGKFVKNAYDPEKTDKDETLDIEICMMLKVQNRVFRIEKHVHNYPHCWRTDKPVLYYPLDSWFIRTTACRDRMIELNNTINWKPQSTGTGRFGKWLENLQDWNLSRSRYWGTPLPIWRTEDGTEEKCIGSVEELYNEIEKAVKAGFMESNPYKDKGFNPGEYNKDNYEKIDLHRPYVDEVILVSESGKPMKRETDLIDVWFDSGAMPYAQIHYPFENKEILDNRTVYPADFIAEGVDQTRGWFFTLHALATMVFDSVAYKAVVSNGLVLDKNGNKMSKRLGNAVDPFSTIEQYGSDPLRWYMITNASPWDNIKFDIDGMDEVRRKFFGTLYNTYSFFSLYANVDGFDYSEPDVPLNERPEIDRWILSLLNTLVKDVDGFYDTYEPTRAGRAISEFVNDNLSNWYVRLNRRRFWGGGMTTDKLSAYQTLYTCLETIAKLMAPIAPFYADQLFCDLIAVTGRETVESVHLSDFPKYDEALIDKDLEERMKMAQDVSSMVLALRRKVNIKVRQPLQTIMVPVMDAHQQESIEAVKNLILNEVNVKELKFVDNAAGILVKRIKPDFKKLGPRYGKIMKSLAAAIQSMSQEDILAFEAAGTFTLKVEGQDATVERTDVEIISEDIPGWLVANEGRLTVALDITVTESLRKEGLARELVNRIQNLRKSNGYDITDKINVTILSTDEMDDAIKEFNEYIANQVLAVSVEITEHAISDATVLDFEDFNLSVRIEKE</sequence>
<dbReference type="EMBL" id="JACOOI010000006">
    <property type="protein sequence ID" value="MBC5642722.1"/>
    <property type="molecule type" value="Genomic_DNA"/>
</dbReference>
<evidence type="ECO:0000256" key="8">
    <source>
        <dbReference type="HAMAP-Rule" id="MF_02003"/>
    </source>
</evidence>
<dbReference type="InterPro" id="IPR009008">
    <property type="entry name" value="Val/Leu/Ile-tRNA-synth_edit"/>
</dbReference>
<name>A0ABR7DYZ6_9BACT</name>
<dbReference type="Gene3D" id="3.40.50.620">
    <property type="entry name" value="HUPs"/>
    <property type="match status" value="2"/>
</dbReference>
<dbReference type="Gene3D" id="1.10.730.10">
    <property type="entry name" value="Isoleucyl-tRNA Synthetase, Domain 1"/>
    <property type="match status" value="1"/>
</dbReference>
<reference evidence="11 12" key="1">
    <citation type="submission" date="2020-08" db="EMBL/GenBank/DDBJ databases">
        <title>Genome public.</title>
        <authorList>
            <person name="Liu C."/>
            <person name="Sun Q."/>
        </authorList>
    </citation>
    <scope>NUCLEOTIDE SEQUENCE [LARGE SCALE GENOMIC DNA]</scope>
    <source>
        <strain evidence="11 12">BX2</strain>
    </source>
</reference>
<evidence type="ECO:0000256" key="1">
    <source>
        <dbReference type="ARBA" id="ARBA00022598"/>
    </source>
</evidence>
<keyword evidence="8" id="KW-0479">Metal-binding</keyword>
<dbReference type="NCBIfam" id="TIGR00392">
    <property type="entry name" value="ileS"/>
    <property type="match status" value="1"/>
</dbReference>
<evidence type="ECO:0000256" key="5">
    <source>
        <dbReference type="ARBA" id="ARBA00023146"/>
    </source>
</evidence>
<dbReference type="Pfam" id="PF00133">
    <property type="entry name" value="tRNA-synt_1"/>
    <property type="match status" value="1"/>
</dbReference>
<feature type="domain" description="Aminoacyl-tRNA synthetase class Ia" evidence="9">
    <location>
        <begin position="20"/>
        <end position="728"/>
    </location>
</feature>
<dbReference type="RefSeq" id="WP_186958895.1">
    <property type="nucleotide sequence ID" value="NZ_JACOOI010000006.1"/>
</dbReference>
<feature type="domain" description="Methionyl/Valyl/Leucyl/Isoleucyl-tRNA synthetase anticodon-binding" evidence="10">
    <location>
        <begin position="776"/>
        <end position="928"/>
    </location>
</feature>
<dbReference type="SUPFAM" id="SSF50677">
    <property type="entry name" value="ValRS/IleRS/LeuRS editing domain"/>
    <property type="match status" value="1"/>
</dbReference>
<dbReference type="InterPro" id="IPR033709">
    <property type="entry name" value="Anticodon_Ile_ABEc"/>
</dbReference>
<keyword evidence="2 8" id="KW-0547">Nucleotide-binding</keyword>
<dbReference type="InterPro" id="IPR002300">
    <property type="entry name" value="aa-tRNA-synth_Ia"/>
</dbReference>
<keyword evidence="5 8" id="KW-0030">Aminoacyl-tRNA synthetase</keyword>
<dbReference type="CDD" id="cd07961">
    <property type="entry name" value="Anticodon_Ia_Ile_ABEc"/>
    <property type="match status" value="1"/>
</dbReference>
<feature type="short sequence motif" description="'HIGH' region" evidence="8">
    <location>
        <begin position="50"/>
        <end position="60"/>
    </location>
</feature>
<comment type="domain">
    <text evidence="8">IleRS has two distinct active sites: one for aminoacylation and one for editing. The misactivated valine is translocated from the active site to the editing site, which sterically excludes the correctly activated isoleucine. The single editing site contains two valyl binding pockets, one specific for each substrate (Val-AMP or Val-tRNA(Ile)).</text>
</comment>
<comment type="catalytic activity">
    <reaction evidence="7 8">
        <text>tRNA(Ile) + L-isoleucine + ATP = L-isoleucyl-tRNA(Ile) + AMP + diphosphate</text>
        <dbReference type="Rhea" id="RHEA:11060"/>
        <dbReference type="Rhea" id="RHEA-COMP:9666"/>
        <dbReference type="Rhea" id="RHEA-COMP:9695"/>
        <dbReference type="ChEBI" id="CHEBI:30616"/>
        <dbReference type="ChEBI" id="CHEBI:33019"/>
        <dbReference type="ChEBI" id="CHEBI:58045"/>
        <dbReference type="ChEBI" id="CHEBI:78442"/>
        <dbReference type="ChEBI" id="CHEBI:78528"/>
        <dbReference type="ChEBI" id="CHEBI:456215"/>
        <dbReference type="EC" id="6.1.1.5"/>
    </reaction>
</comment>
<dbReference type="SUPFAM" id="SSF47323">
    <property type="entry name" value="Anticodon-binding domain of a subclass of class I aminoacyl-tRNA synthetases"/>
    <property type="match status" value="2"/>
</dbReference>
<feature type="short sequence motif" description="'KMSKS' region" evidence="8">
    <location>
        <begin position="689"/>
        <end position="693"/>
    </location>
</feature>
<organism evidence="11 12">
    <name type="scientific">Parabacteroides segnis</name>
    <dbReference type="NCBI Taxonomy" id="2763058"/>
    <lineage>
        <taxon>Bacteria</taxon>
        <taxon>Pseudomonadati</taxon>
        <taxon>Bacteroidota</taxon>
        <taxon>Bacteroidia</taxon>
        <taxon>Bacteroidales</taxon>
        <taxon>Tannerellaceae</taxon>
        <taxon>Parabacteroides</taxon>
    </lineage>
</organism>
<keyword evidence="12" id="KW-1185">Reference proteome</keyword>
<dbReference type="InterPro" id="IPR013155">
    <property type="entry name" value="M/V/L/I-tRNA-synth_anticd-bd"/>
</dbReference>
<dbReference type="PANTHER" id="PTHR42780:SF1">
    <property type="entry name" value="ISOLEUCINE--TRNA LIGASE, CYTOPLASMIC"/>
    <property type="match status" value="1"/>
</dbReference>
<comment type="function">
    <text evidence="6 8">Catalyzes the attachment of isoleucine to tRNA(Ile). As IleRS can inadvertently accommodate and process structurally similar amino acids such as valine, to avoid such errors it has two additional distinct tRNA(Ile)-dependent editing activities. One activity is designated as 'pretransfer' editing and involves the hydrolysis of activated Val-AMP. The other activity is designated 'posttransfer' editing and involves deacylation of mischarged Val-tRNA(Ile).</text>
</comment>
<dbReference type="PRINTS" id="PR00984">
    <property type="entry name" value="TRNASYNTHILE"/>
</dbReference>
<proteinExistence type="inferred from homology"/>
<dbReference type="Gene3D" id="3.30.720.200">
    <property type="match status" value="1"/>
</dbReference>